<comment type="caution">
    <text evidence="1">The sequence shown here is derived from an EMBL/GenBank/DDBJ whole genome shotgun (WGS) entry which is preliminary data.</text>
</comment>
<organism evidence="1 2">
    <name type="scientific">Methylobacterium hispanicum</name>
    <dbReference type="NCBI Taxonomy" id="270350"/>
    <lineage>
        <taxon>Bacteria</taxon>
        <taxon>Pseudomonadati</taxon>
        <taxon>Pseudomonadota</taxon>
        <taxon>Alphaproteobacteria</taxon>
        <taxon>Hyphomicrobiales</taxon>
        <taxon>Methylobacteriaceae</taxon>
        <taxon>Methylobacterium</taxon>
    </lineage>
</organism>
<keyword evidence="2" id="KW-1185">Reference proteome</keyword>
<dbReference type="Proteomes" id="UP001055247">
    <property type="component" value="Unassembled WGS sequence"/>
</dbReference>
<evidence type="ECO:0000313" key="2">
    <source>
        <dbReference type="Proteomes" id="UP001055247"/>
    </source>
</evidence>
<reference evidence="1" key="2">
    <citation type="submission" date="2021-08" db="EMBL/GenBank/DDBJ databases">
        <authorList>
            <person name="Tani A."/>
            <person name="Ola A."/>
            <person name="Ogura Y."/>
            <person name="Katsura K."/>
            <person name="Hayashi T."/>
        </authorList>
    </citation>
    <scope>NUCLEOTIDE SEQUENCE</scope>
    <source>
        <strain evidence="1">DSM 16372</strain>
    </source>
</reference>
<evidence type="ECO:0000313" key="1">
    <source>
        <dbReference type="EMBL" id="GJD87774.1"/>
    </source>
</evidence>
<sequence length="140" mass="15472">MTDEVDQHVKESADWARQAVREFASYGTVDRVAAAKAAVAVHHQASGFEGDLAIQVWQLLLSIDDLRFLDGQSWDEVFRNRDASAYPTAAHLVGGLAMLCADSGIDLDKQLHSILLDLEYLRPDREWPDLAPSWGARPAA</sequence>
<dbReference type="EMBL" id="BPQO01000004">
    <property type="protein sequence ID" value="GJD87774.1"/>
    <property type="molecule type" value="Genomic_DNA"/>
</dbReference>
<gene>
    <name evidence="1" type="ORF">BHAOGJBA_1279</name>
</gene>
<name>A0AAV4ZI55_9HYPH</name>
<reference evidence="1" key="1">
    <citation type="journal article" date="2016" name="Front. Microbiol.">
        <title>Genome Sequence of the Piezophilic, Mesophilic Sulfate-Reducing Bacterium Desulfovibrio indicus J2T.</title>
        <authorList>
            <person name="Cao J."/>
            <person name="Maignien L."/>
            <person name="Shao Z."/>
            <person name="Alain K."/>
            <person name="Jebbar M."/>
        </authorList>
    </citation>
    <scope>NUCLEOTIDE SEQUENCE</scope>
    <source>
        <strain evidence="1">DSM 16372</strain>
    </source>
</reference>
<protein>
    <submittedName>
        <fullName evidence="1">Uncharacterized protein</fullName>
    </submittedName>
</protein>
<accession>A0AAV4ZI55</accession>
<dbReference type="AlphaFoldDB" id="A0AAV4ZI55"/>
<proteinExistence type="predicted"/>
<dbReference type="RefSeq" id="WP_238229767.1">
    <property type="nucleotide sequence ID" value="NZ_BPQO01000004.1"/>
</dbReference>